<dbReference type="InterPro" id="IPR011332">
    <property type="entry name" value="Ribosomal_zn-bd"/>
</dbReference>
<evidence type="ECO:0000256" key="2">
    <source>
        <dbReference type="ARBA" id="ARBA00022980"/>
    </source>
</evidence>
<dbReference type="RefSeq" id="WP_146308392.1">
    <property type="nucleotide sequence ID" value="NZ_CP041663.1"/>
</dbReference>
<dbReference type="Pfam" id="PF00471">
    <property type="entry name" value="Ribosomal_L33"/>
    <property type="match status" value="1"/>
</dbReference>
<evidence type="ECO:0000313" key="7">
    <source>
        <dbReference type="EMBL" id="QDY88072.1"/>
    </source>
</evidence>
<reference evidence="8" key="2">
    <citation type="submission" date="2019-07" db="EMBL/GenBank/DDBJ databases">
        <title>Complete genome sequences of three Mycoplasma sp. 1220 strains.</title>
        <authorList>
            <person name="Grozner D."/>
            <person name="Forro B."/>
            <person name="Kovacs A.B."/>
            <person name="Marton S."/>
            <person name="Banyai K."/>
            <person name="Kreizinger Z."/>
            <person name="Sulyok K.M."/>
            <person name="Gyuranecz M."/>
        </authorList>
    </citation>
    <scope>NUCLEOTIDE SEQUENCE [LARGE SCALE GENOMIC DNA]</scope>
    <source>
        <strain evidence="8">MYCAV93</strain>
    </source>
</reference>
<keyword evidence="2 5" id="KW-0689">Ribosomal protein</keyword>
<dbReference type="InterPro" id="IPR038584">
    <property type="entry name" value="Ribosomal_bL33_sf"/>
</dbReference>
<dbReference type="GO" id="GO:0005737">
    <property type="term" value="C:cytoplasm"/>
    <property type="evidence" value="ECO:0007669"/>
    <property type="project" value="UniProtKB-ARBA"/>
</dbReference>
<evidence type="ECO:0000313" key="8">
    <source>
        <dbReference type="Proteomes" id="UP000317512"/>
    </source>
</evidence>
<dbReference type="KEGG" id="mans:FRW55_02450"/>
<dbReference type="GO" id="GO:0005840">
    <property type="term" value="C:ribosome"/>
    <property type="evidence" value="ECO:0007669"/>
    <property type="project" value="UniProtKB-KW"/>
</dbReference>
<proteinExistence type="inferred from homology"/>
<evidence type="ECO:0000256" key="3">
    <source>
        <dbReference type="ARBA" id="ARBA00023274"/>
    </source>
</evidence>
<dbReference type="SUPFAM" id="SSF57829">
    <property type="entry name" value="Zn-binding ribosomal proteins"/>
    <property type="match status" value="1"/>
</dbReference>
<dbReference type="Proteomes" id="UP000318927">
    <property type="component" value="Chromosome"/>
</dbReference>
<dbReference type="HAMAP" id="MF_00294">
    <property type="entry name" value="Ribosomal_bL33"/>
    <property type="match status" value="1"/>
</dbReference>
<sequence length="49" mass="5789">MSKQKITLSCSICRRKNYQTNKSNGNDERVVINKHCPNCKTHTEHREEK</sequence>
<keyword evidence="9" id="KW-1185">Reference proteome</keyword>
<evidence type="ECO:0000256" key="5">
    <source>
        <dbReference type="HAMAP-Rule" id="MF_00294"/>
    </source>
</evidence>
<dbReference type="Proteomes" id="UP000317512">
    <property type="component" value="Chromosome"/>
</dbReference>
<dbReference type="EMBL" id="CP042295">
    <property type="protein sequence ID" value="QDY87009.1"/>
    <property type="molecule type" value="Genomic_DNA"/>
</dbReference>
<keyword evidence="3 5" id="KW-0687">Ribonucleoprotein</keyword>
<dbReference type="GO" id="GO:0006412">
    <property type="term" value="P:translation"/>
    <property type="evidence" value="ECO:0007669"/>
    <property type="project" value="UniProtKB-UniRule"/>
</dbReference>
<evidence type="ECO:0000256" key="4">
    <source>
        <dbReference type="ARBA" id="ARBA00035176"/>
    </source>
</evidence>
<evidence type="ECO:0000256" key="1">
    <source>
        <dbReference type="ARBA" id="ARBA00007596"/>
    </source>
</evidence>
<protein>
    <recommendedName>
        <fullName evidence="4 5">Large ribosomal subunit protein bL33</fullName>
    </recommendedName>
</protein>
<reference evidence="7 9" key="1">
    <citation type="journal article" date="2019" name="Microbiol. Resour. Announc.">
        <title>Complete Genome Sequences of Three Mycoplasma anserisalpingitis (Mycoplasma sp. 1220) Strains.</title>
        <authorList>
            <person name="Grozner D."/>
            <person name="Forro B."/>
            <person name="Kovacs A.B."/>
            <person name="Marton S."/>
            <person name="Banyai K."/>
            <person name="Kreizinger Z."/>
            <person name="Sulyok K.M."/>
            <person name="Gyuranecz M."/>
        </authorList>
    </citation>
    <scope>NUCLEOTIDE SEQUENCE</scope>
    <source>
        <strain evidence="6 9">ATCC:BAA-2147</strain>
        <strain evidence="7">MYCAV93</strain>
    </source>
</reference>
<dbReference type="AlphaFoldDB" id="A0A5B8JAG7"/>
<evidence type="ECO:0000313" key="9">
    <source>
        <dbReference type="Proteomes" id="UP000318927"/>
    </source>
</evidence>
<dbReference type="NCBIfam" id="NF001764">
    <property type="entry name" value="PRK00504.1"/>
    <property type="match status" value="1"/>
</dbReference>
<accession>A0A5B8JAG7</accession>
<organism evidence="7 8">
    <name type="scientific">Mycoplasma anserisalpingitidis</name>
    <dbReference type="NCBI Taxonomy" id="519450"/>
    <lineage>
        <taxon>Bacteria</taxon>
        <taxon>Bacillati</taxon>
        <taxon>Mycoplasmatota</taxon>
        <taxon>Mollicutes</taxon>
        <taxon>Mycoplasmataceae</taxon>
        <taxon>Mycoplasma</taxon>
    </lineage>
</organism>
<dbReference type="NCBIfam" id="TIGR01023">
    <property type="entry name" value="rpmG_bact"/>
    <property type="match status" value="1"/>
</dbReference>
<gene>
    <name evidence="5 7" type="primary">rpmG</name>
    <name evidence="7" type="ORF">FOY43_00085</name>
    <name evidence="6" type="ORF">FRW55_02450</name>
</gene>
<dbReference type="OrthoDB" id="197660at2"/>
<dbReference type="EMBL" id="CP041663">
    <property type="protein sequence ID" value="QDY88072.1"/>
    <property type="molecule type" value="Genomic_DNA"/>
</dbReference>
<comment type="similarity">
    <text evidence="1 5">Belongs to the bacterial ribosomal protein bL33 family.</text>
</comment>
<name>A0A5B8JAG7_9MOLU</name>
<dbReference type="Gene3D" id="2.20.28.120">
    <property type="entry name" value="Ribosomal protein L33"/>
    <property type="match status" value="1"/>
</dbReference>
<dbReference type="GO" id="GO:1990904">
    <property type="term" value="C:ribonucleoprotein complex"/>
    <property type="evidence" value="ECO:0007669"/>
    <property type="project" value="UniProtKB-KW"/>
</dbReference>
<evidence type="ECO:0000313" key="6">
    <source>
        <dbReference type="EMBL" id="QDY87009.1"/>
    </source>
</evidence>
<dbReference type="GO" id="GO:0003735">
    <property type="term" value="F:structural constituent of ribosome"/>
    <property type="evidence" value="ECO:0007669"/>
    <property type="project" value="InterPro"/>
</dbReference>
<dbReference type="InterPro" id="IPR001705">
    <property type="entry name" value="Ribosomal_bL33"/>
</dbReference>